<feature type="region of interest" description="Disordered" evidence="1">
    <location>
        <begin position="1"/>
        <end position="22"/>
    </location>
</feature>
<protein>
    <submittedName>
        <fullName evidence="2">Uncharacterized protein</fullName>
    </submittedName>
</protein>
<evidence type="ECO:0000256" key="1">
    <source>
        <dbReference type="SAM" id="MobiDB-lite"/>
    </source>
</evidence>
<organism evidence="2 3">
    <name type="scientific">Elysia marginata</name>
    <dbReference type="NCBI Taxonomy" id="1093978"/>
    <lineage>
        <taxon>Eukaryota</taxon>
        <taxon>Metazoa</taxon>
        <taxon>Spiralia</taxon>
        <taxon>Lophotrochozoa</taxon>
        <taxon>Mollusca</taxon>
        <taxon>Gastropoda</taxon>
        <taxon>Heterobranchia</taxon>
        <taxon>Euthyneura</taxon>
        <taxon>Panpulmonata</taxon>
        <taxon>Sacoglossa</taxon>
        <taxon>Placobranchoidea</taxon>
        <taxon>Plakobranchidae</taxon>
        <taxon>Elysia</taxon>
    </lineage>
</organism>
<feature type="compositionally biased region" description="Basic and acidic residues" evidence="1">
    <location>
        <begin position="9"/>
        <end position="19"/>
    </location>
</feature>
<accession>A0AAV4JKR7</accession>
<dbReference type="AlphaFoldDB" id="A0AAV4JKR7"/>
<name>A0AAV4JKR7_9GAST</name>
<keyword evidence="3" id="KW-1185">Reference proteome</keyword>
<reference evidence="2 3" key="1">
    <citation type="journal article" date="2021" name="Elife">
        <title>Chloroplast acquisition without the gene transfer in kleptoplastic sea slugs, Plakobranchus ocellatus.</title>
        <authorList>
            <person name="Maeda T."/>
            <person name="Takahashi S."/>
            <person name="Yoshida T."/>
            <person name="Shimamura S."/>
            <person name="Takaki Y."/>
            <person name="Nagai Y."/>
            <person name="Toyoda A."/>
            <person name="Suzuki Y."/>
            <person name="Arimoto A."/>
            <person name="Ishii H."/>
            <person name="Satoh N."/>
            <person name="Nishiyama T."/>
            <person name="Hasebe M."/>
            <person name="Maruyama T."/>
            <person name="Minagawa J."/>
            <person name="Obokata J."/>
            <person name="Shigenobu S."/>
        </authorList>
    </citation>
    <scope>NUCLEOTIDE SEQUENCE [LARGE SCALE GENOMIC DNA]</scope>
</reference>
<proteinExistence type="predicted"/>
<gene>
    <name evidence="2" type="ORF">ElyMa_005105400</name>
</gene>
<evidence type="ECO:0000313" key="3">
    <source>
        <dbReference type="Proteomes" id="UP000762676"/>
    </source>
</evidence>
<comment type="caution">
    <text evidence="2">The sequence shown here is derived from an EMBL/GenBank/DDBJ whole genome shotgun (WGS) entry which is preliminary data.</text>
</comment>
<sequence length="134" mass="15236">MDAERKRQKATERDNDKVGQKAKQALKTMQTLRLLRLPDRSNKSICKIPDVNTQARVLQELASTISTAKGQKLINLPPANFTRLTSEGGAKKWHVISTRARTRRKCLLDRCDDWVVSADASEWENASMPPRELH</sequence>
<dbReference type="EMBL" id="BMAT01010212">
    <property type="protein sequence ID" value="GFS22325.1"/>
    <property type="molecule type" value="Genomic_DNA"/>
</dbReference>
<evidence type="ECO:0000313" key="2">
    <source>
        <dbReference type="EMBL" id="GFS22325.1"/>
    </source>
</evidence>
<dbReference type="Proteomes" id="UP000762676">
    <property type="component" value="Unassembled WGS sequence"/>
</dbReference>